<evidence type="ECO:0000313" key="8">
    <source>
        <dbReference type="EMBL" id="QHB51841.1"/>
    </source>
</evidence>
<dbReference type="InterPro" id="IPR012000">
    <property type="entry name" value="Thiamin_PyroP_enz_cen_dom"/>
</dbReference>
<dbReference type="Pfam" id="PF02775">
    <property type="entry name" value="TPP_enzyme_C"/>
    <property type="match status" value="1"/>
</dbReference>
<dbReference type="PROSITE" id="PS00187">
    <property type="entry name" value="TPP_ENZYMES"/>
    <property type="match status" value="1"/>
</dbReference>
<proteinExistence type="inferred from homology"/>
<dbReference type="EC" id="1.2.3.3" evidence="3"/>
<dbReference type="InterPro" id="IPR014092">
    <property type="entry name" value="Pyruvate_oxidase"/>
</dbReference>
<feature type="domain" description="Thiamine pyrophosphate enzyme central" evidence="5">
    <location>
        <begin position="209"/>
        <end position="337"/>
    </location>
</feature>
<dbReference type="GO" id="GO:0030976">
    <property type="term" value="F:thiamine pyrophosphate binding"/>
    <property type="evidence" value="ECO:0007669"/>
    <property type="project" value="InterPro"/>
</dbReference>
<dbReference type="PANTHER" id="PTHR42981">
    <property type="entry name" value="PYRUVATE DEHYDROGENASE [UBIQUINONE]"/>
    <property type="match status" value="1"/>
</dbReference>
<dbReference type="InterPro" id="IPR029035">
    <property type="entry name" value="DHS-like_NAD/FAD-binding_dom"/>
</dbReference>
<comment type="similarity">
    <text evidence="1 4">Belongs to the TPP enzyme family.</text>
</comment>
<dbReference type="Gene3D" id="1.10.10.940">
    <property type="match status" value="1"/>
</dbReference>
<dbReference type="InterPro" id="IPR029061">
    <property type="entry name" value="THDP-binding"/>
</dbReference>
<reference evidence="8 9" key="1">
    <citation type="submission" date="2019-12" db="EMBL/GenBank/DDBJ databases">
        <title>Lactobacillus hilgardii FLUB.</title>
        <authorList>
            <person name="Gustaw K."/>
        </authorList>
    </citation>
    <scope>NUCLEOTIDE SEQUENCE [LARGE SCALE GENOMIC DNA]</scope>
    <source>
        <strain evidence="8 9">FLUB</strain>
    </source>
</reference>
<evidence type="ECO:0000256" key="2">
    <source>
        <dbReference type="ARBA" id="ARBA00023052"/>
    </source>
</evidence>
<keyword evidence="2 4" id="KW-0786">Thiamine pyrophosphate</keyword>
<evidence type="ECO:0000256" key="4">
    <source>
        <dbReference type="RuleBase" id="RU362132"/>
    </source>
</evidence>
<evidence type="ECO:0000259" key="7">
    <source>
        <dbReference type="Pfam" id="PF02776"/>
    </source>
</evidence>
<dbReference type="Gene3D" id="3.40.50.1220">
    <property type="entry name" value="TPP-binding domain"/>
    <property type="match status" value="1"/>
</dbReference>
<dbReference type="Pfam" id="PF02776">
    <property type="entry name" value="TPP_enzyme_N"/>
    <property type="match status" value="1"/>
</dbReference>
<dbReference type="EMBL" id="CP047121">
    <property type="protein sequence ID" value="QHB51841.1"/>
    <property type="molecule type" value="Genomic_DNA"/>
</dbReference>
<gene>
    <name evidence="8" type="primary">spxB</name>
    <name evidence="8" type="ORF">GQR93_06410</name>
</gene>
<dbReference type="Gene3D" id="3.40.50.970">
    <property type="match status" value="2"/>
</dbReference>
<evidence type="ECO:0000256" key="1">
    <source>
        <dbReference type="ARBA" id="ARBA00007812"/>
    </source>
</evidence>
<dbReference type="GO" id="GO:0000287">
    <property type="term" value="F:magnesium ion binding"/>
    <property type="evidence" value="ECO:0007669"/>
    <property type="project" value="InterPro"/>
</dbReference>
<dbReference type="AlphaFoldDB" id="A0A6P1E9D1"/>
<dbReference type="InterPro" id="IPR011766">
    <property type="entry name" value="TPP_enzyme_TPP-bd"/>
</dbReference>
<keyword evidence="8" id="KW-0670">Pyruvate</keyword>
<dbReference type="InterPro" id="IPR000399">
    <property type="entry name" value="TPP-bd_CS"/>
</dbReference>
<dbReference type="PANTHER" id="PTHR42981:SF2">
    <property type="entry name" value="PYRUVATE DEHYDROGENASE [UBIQUINONE]"/>
    <property type="match status" value="1"/>
</dbReference>
<dbReference type="InterPro" id="IPR012001">
    <property type="entry name" value="Thiamin_PyroP_enz_TPP-bd_dom"/>
</dbReference>
<evidence type="ECO:0000259" key="5">
    <source>
        <dbReference type="Pfam" id="PF00205"/>
    </source>
</evidence>
<evidence type="ECO:0000313" key="9">
    <source>
        <dbReference type="Proteomes" id="UP000465035"/>
    </source>
</evidence>
<protein>
    <recommendedName>
        <fullName evidence="3">Pyruvate oxidase</fullName>
        <ecNumber evidence="3">1.2.3.3</ecNumber>
    </recommendedName>
</protein>
<dbReference type="NCBIfam" id="TIGR02720">
    <property type="entry name" value="pyruv_oxi_spxB"/>
    <property type="match status" value="1"/>
</dbReference>
<dbReference type="SUPFAM" id="SSF52467">
    <property type="entry name" value="DHS-like NAD/FAD-binding domain"/>
    <property type="match status" value="1"/>
</dbReference>
<evidence type="ECO:0000259" key="6">
    <source>
        <dbReference type="Pfam" id="PF02775"/>
    </source>
</evidence>
<accession>A0A6P1E9D1</accession>
<keyword evidence="8" id="KW-0560">Oxidoreductase</keyword>
<dbReference type="InterPro" id="IPR047211">
    <property type="entry name" value="POXB-like"/>
</dbReference>
<name>A0A6P1E9D1_LENHI</name>
<dbReference type="SUPFAM" id="SSF52518">
    <property type="entry name" value="Thiamin diphosphate-binding fold (THDP-binding)"/>
    <property type="match status" value="2"/>
</dbReference>
<organism evidence="8 9">
    <name type="scientific">Lentilactobacillus hilgardii</name>
    <name type="common">Lactobacillus hilgardii</name>
    <dbReference type="NCBI Taxonomy" id="1588"/>
    <lineage>
        <taxon>Bacteria</taxon>
        <taxon>Bacillati</taxon>
        <taxon>Bacillota</taxon>
        <taxon>Bacilli</taxon>
        <taxon>Lactobacillales</taxon>
        <taxon>Lactobacillaceae</taxon>
        <taxon>Lentilactobacillus</taxon>
    </lineage>
</organism>
<feature type="domain" description="Thiamine pyrophosphate enzyme TPP-binding" evidence="6">
    <location>
        <begin position="398"/>
        <end position="547"/>
    </location>
</feature>
<dbReference type="InterPro" id="IPR047212">
    <property type="entry name" value="TPP_POXB-like"/>
</dbReference>
<dbReference type="Pfam" id="PF00205">
    <property type="entry name" value="TPP_enzyme_M"/>
    <property type="match status" value="1"/>
</dbReference>
<evidence type="ECO:0000256" key="3">
    <source>
        <dbReference type="NCBIfam" id="TIGR02720"/>
    </source>
</evidence>
<dbReference type="CDD" id="cd02014">
    <property type="entry name" value="TPP_POX"/>
    <property type="match status" value="1"/>
</dbReference>
<feature type="domain" description="Thiamine pyrophosphate enzyme N-terminal TPP-binding" evidence="7">
    <location>
        <begin position="24"/>
        <end position="133"/>
    </location>
</feature>
<dbReference type="Proteomes" id="UP000465035">
    <property type="component" value="Chromosome"/>
</dbReference>
<sequence>MNRKLMVIQEVLIMAETINSGIAALRTLESWHVDHIYGIPGGTVNNLMYALDAEKDRIKYIHVRHEEVGALAAVADTKLTGHIGVAFGSAGPGATHLYQGAYDAMADKVPVLFIVGQNPQALMNQDFFQEFDENPWFKDAGVYARTVMTAESLPHILDEAIRRAFAQHGPAFVTIPNDLSNKEIPADGYYSSAENFAKPVLGAGSDDQINQALELISKAKKPLIYVGQGTIGAADEVMQFAKKFQMPVITTALGKEIIPYDFEALLGSAARVASKPANEALQETDLMLFVGSNYPFAEEMFKPDVKFIQIDSNPQVLGKRHKTDVAILADAKKSLQRFIELGKDSAPSDWYAANVDNVANWHQYNDDMMNRTDGELRFEPAFKEINRISEDNAIYSIDVGDVTQNAVRLLKVNGKQPWITSGLFATMGVGLPGSIAAKLSYPNRQVFNLAGDGAAAMVMQDLSTQVAYHLPVINVVFSNDALGFIEDEQEDDNHEWFGISLPQTDFAKVAEAQGMTGITVTKVEQMKPAFDQAVELTKAGKPVLIDVKMTNERPIPVEKLTLDPDKFDEKTINEFKKRYYADKLVPLSEFLKKHGVRS</sequence>
<dbReference type="GO" id="GO:0047112">
    <property type="term" value="F:pyruvate oxidase activity"/>
    <property type="evidence" value="ECO:0007669"/>
    <property type="project" value="UniProtKB-UniRule"/>
</dbReference>